<dbReference type="AlphaFoldDB" id="A0A9W6KWE3"/>
<protein>
    <submittedName>
        <fullName evidence="2">Uncharacterized protein</fullName>
    </submittedName>
</protein>
<gene>
    <name evidence="2" type="ORF">GCM10017581_096980</name>
</gene>
<feature type="region of interest" description="Disordered" evidence="1">
    <location>
        <begin position="1"/>
        <end position="60"/>
    </location>
</feature>
<evidence type="ECO:0000256" key="1">
    <source>
        <dbReference type="SAM" id="MobiDB-lite"/>
    </source>
</evidence>
<dbReference type="Proteomes" id="UP001143480">
    <property type="component" value="Unassembled WGS sequence"/>
</dbReference>
<feature type="compositionally biased region" description="Basic and acidic residues" evidence="1">
    <location>
        <begin position="51"/>
        <end position="60"/>
    </location>
</feature>
<evidence type="ECO:0000313" key="3">
    <source>
        <dbReference type="Proteomes" id="UP001143480"/>
    </source>
</evidence>
<comment type="caution">
    <text evidence="2">The sequence shown here is derived from an EMBL/GenBank/DDBJ whole genome shotgun (WGS) entry which is preliminary data.</text>
</comment>
<reference evidence="2" key="2">
    <citation type="submission" date="2023-01" db="EMBL/GenBank/DDBJ databases">
        <authorList>
            <person name="Sun Q."/>
            <person name="Evtushenko L."/>
        </authorList>
    </citation>
    <scope>NUCLEOTIDE SEQUENCE</scope>
    <source>
        <strain evidence="2">VKM Ac-1321</strain>
    </source>
</reference>
<accession>A0A9W6KWE3</accession>
<dbReference type="EMBL" id="BSFP01000118">
    <property type="protein sequence ID" value="GLL07939.1"/>
    <property type="molecule type" value="Genomic_DNA"/>
</dbReference>
<organism evidence="2 3">
    <name type="scientific">Dactylosporangium matsuzakiense</name>
    <dbReference type="NCBI Taxonomy" id="53360"/>
    <lineage>
        <taxon>Bacteria</taxon>
        <taxon>Bacillati</taxon>
        <taxon>Actinomycetota</taxon>
        <taxon>Actinomycetes</taxon>
        <taxon>Micromonosporales</taxon>
        <taxon>Micromonosporaceae</taxon>
        <taxon>Dactylosporangium</taxon>
    </lineage>
</organism>
<evidence type="ECO:0000313" key="2">
    <source>
        <dbReference type="EMBL" id="GLL07939.1"/>
    </source>
</evidence>
<keyword evidence="3" id="KW-1185">Reference proteome</keyword>
<reference evidence="2" key="1">
    <citation type="journal article" date="2014" name="Int. J. Syst. Evol. Microbiol.">
        <title>Complete genome sequence of Corynebacterium casei LMG S-19264T (=DSM 44701T), isolated from a smear-ripened cheese.</title>
        <authorList>
            <consortium name="US DOE Joint Genome Institute (JGI-PGF)"/>
            <person name="Walter F."/>
            <person name="Albersmeier A."/>
            <person name="Kalinowski J."/>
            <person name="Ruckert C."/>
        </authorList>
    </citation>
    <scope>NUCLEOTIDE SEQUENCE</scope>
    <source>
        <strain evidence="2">VKM Ac-1321</strain>
    </source>
</reference>
<name>A0A9W6KWE3_9ACTN</name>
<sequence length="60" mass="6458">MTGSERSGEAGRQQVQLCRAADERSEESAFSVTGSERSAEAGHQQVQLCRAADERSEESA</sequence>
<proteinExistence type="predicted"/>